<feature type="transmembrane region" description="Helical" evidence="5">
    <location>
        <begin position="400"/>
        <end position="418"/>
    </location>
</feature>
<reference evidence="7" key="1">
    <citation type="submission" date="2020-08" db="EMBL/GenBank/DDBJ databases">
        <title>Whole genome shotgun sequence of Polymorphospora rubra NBRC 101157.</title>
        <authorList>
            <person name="Komaki H."/>
            <person name="Tamura T."/>
        </authorList>
    </citation>
    <scope>NUCLEOTIDE SEQUENCE</scope>
    <source>
        <strain evidence="7">NBRC 101157</strain>
    </source>
</reference>
<evidence type="ECO:0000256" key="3">
    <source>
        <dbReference type="ARBA" id="ARBA00022989"/>
    </source>
</evidence>
<keyword evidence="2 5" id="KW-0812">Transmembrane</keyword>
<dbReference type="KEGG" id="pry:Prubr_05950"/>
<evidence type="ECO:0000256" key="2">
    <source>
        <dbReference type="ARBA" id="ARBA00022692"/>
    </source>
</evidence>
<gene>
    <name evidence="7" type="ORF">Prubr_05950</name>
</gene>
<dbReference type="EMBL" id="AP023359">
    <property type="protein sequence ID" value="BCJ63574.1"/>
    <property type="molecule type" value="Genomic_DNA"/>
</dbReference>
<feature type="transmembrane region" description="Helical" evidence="5">
    <location>
        <begin position="242"/>
        <end position="266"/>
    </location>
</feature>
<dbReference type="PROSITE" id="PS50850">
    <property type="entry name" value="MFS"/>
    <property type="match status" value="1"/>
</dbReference>
<protein>
    <submittedName>
        <fullName evidence="7">MFS transporter</fullName>
    </submittedName>
</protein>
<organism evidence="7 8">
    <name type="scientific">Polymorphospora rubra</name>
    <dbReference type="NCBI Taxonomy" id="338584"/>
    <lineage>
        <taxon>Bacteria</taxon>
        <taxon>Bacillati</taxon>
        <taxon>Actinomycetota</taxon>
        <taxon>Actinomycetes</taxon>
        <taxon>Micromonosporales</taxon>
        <taxon>Micromonosporaceae</taxon>
        <taxon>Polymorphospora</taxon>
    </lineage>
</organism>
<evidence type="ECO:0000313" key="7">
    <source>
        <dbReference type="EMBL" id="BCJ63574.1"/>
    </source>
</evidence>
<dbReference type="SUPFAM" id="SSF103473">
    <property type="entry name" value="MFS general substrate transporter"/>
    <property type="match status" value="1"/>
</dbReference>
<dbReference type="PANTHER" id="PTHR23528">
    <property type="match status" value="1"/>
</dbReference>
<feature type="transmembrane region" description="Helical" evidence="5">
    <location>
        <begin position="25"/>
        <end position="44"/>
    </location>
</feature>
<sequence>MTTFDPTAALPAALAEPTTRVRRSWVALLFSANLGLWMAFFTPIQVLLPQQVEAIDPARKETMLAWVTGIGALAAIVANPLAGALSDRTCLRIAGREFGRRHVWTAAGALLGAVSLLLLANRQTVVGVTVAWVAAQVCFNAMLATLTAAVPDRVPVAQRGGVSGWIGIPQALGLVVGVVLVTAVVTGNAAGYVAIAVAVVLLAAPFVLFTTDDPLPRTHRPVLRWRQLFAGMWISPRRHPDFAWAFATRFLVQLGNALGTLYLLYFLADRVRYADPEFGLLVLILLYTAGLMVTAVVGGRLSDRSGRRKVFVVWSGVIMAVAALLLAVWPVWPAAMVAAVLLGAGYGVYLAIDAALITQVLPKATDRARDLGVINIANSAPQVLGPALSAPMVVHLGGYPTLYAVTAVVTLLGGALVLKIHSVP</sequence>
<dbReference type="AlphaFoldDB" id="A0A810MSE0"/>
<proteinExistence type="predicted"/>
<feature type="transmembrane region" description="Helical" evidence="5">
    <location>
        <begin position="126"/>
        <end position="150"/>
    </location>
</feature>
<evidence type="ECO:0000256" key="4">
    <source>
        <dbReference type="ARBA" id="ARBA00023136"/>
    </source>
</evidence>
<dbReference type="InterPro" id="IPR011701">
    <property type="entry name" value="MFS"/>
</dbReference>
<name>A0A810MSE0_9ACTN</name>
<accession>A0A810MSE0</accession>
<feature type="domain" description="Major facilitator superfamily (MFS) profile" evidence="6">
    <location>
        <begin position="241"/>
        <end position="424"/>
    </location>
</feature>
<keyword evidence="4 5" id="KW-0472">Membrane</keyword>
<feature type="transmembrane region" description="Helical" evidence="5">
    <location>
        <begin position="64"/>
        <end position="82"/>
    </location>
</feature>
<dbReference type="Proteomes" id="UP000680866">
    <property type="component" value="Chromosome"/>
</dbReference>
<evidence type="ECO:0000259" key="6">
    <source>
        <dbReference type="PROSITE" id="PS50850"/>
    </source>
</evidence>
<dbReference type="Gene3D" id="1.20.1250.20">
    <property type="entry name" value="MFS general substrate transporter like domains"/>
    <property type="match status" value="2"/>
</dbReference>
<evidence type="ECO:0000313" key="8">
    <source>
        <dbReference type="Proteomes" id="UP000680866"/>
    </source>
</evidence>
<feature type="transmembrane region" description="Helical" evidence="5">
    <location>
        <begin position="338"/>
        <end position="361"/>
    </location>
</feature>
<dbReference type="InterPro" id="IPR020846">
    <property type="entry name" value="MFS_dom"/>
</dbReference>
<feature type="transmembrane region" description="Helical" evidence="5">
    <location>
        <begin position="103"/>
        <end position="120"/>
    </location>
</feature>
<keyword evidence="3 5" id="KW-1133">Transmembrane helix</keyword>
<evidence type="ECO:0000256" key="1">
    <source>
        <dbReference type="ARBA" id="ARBA00004651"/>
    </source>
</evidence>
<keyword evidence="8" id="KW-1185">Reference proteome</keyword>
<feature type="transmembrane region" description="Helical" evidence="5">
    <location>
        <begin position="162"/>
        <end position="183"/>
    </location>
</feature>
<dbReference type="GO" id="GO:0022857">
    <property type="term" value="F:transmembrane transporter activity"/>
    <property type="evidence" value="ECO:0007669"/>
    <property type="project" value="InterPro"/>
</dbReference>
<dbReference type="RefSeq" id="WP_212821362.1">
    <property type="nucleotide sequence ID" value="NZ_AP023359.1"/>
</dbReference>
<feature type="transmembrane region" description="Helical" evidence="5">
    <location>
        <begin position="278"/>
        <end position="298"/>
    </location>
</feature>
<dbReference type="InterPro" id="IPR036259">
    <property type="entry name" value="MFS_trans_sf"/>
</dbReference>
<feature type="transmembrane region" description="Helical" evidence="5">
    <location>
        <begin position="189"/>
        <end position="210"/>
    </location>
</feature>
<dbReference type="GO" id="GO:0005886">
    <property type="term" value="C:plasma membrane"/>
    <property type="evidence" value="ECO:0007669"/>
    <property type="project" value="UniProtKB-SubCell"/>
</dbReference>
<comment type="subcellular location">
    <subcellularLocation>
        <location evidence="1">Cell membrane</location>
        <topology evidence="1">Multi-pass membrane protein</topology>
    </subcellularLocation>
</comment>
<dbReference type="Pfam" id="PF07690">
    <property type="entry name" value="MFS_1"/>
    <property type="match status" value="1"/>
</dbReference>
<feature type="transmembrane region" description="Helical" evidence="5">
    <location>
        <begin position="373"/>
        <end position="394"/>
    </location>
</feature>
<evidence type="ECO:0000256" key="5">
    <source>
        <dbReference type="SAM" id="Phobius"/>
    </source>
</evidence>
<dbReference type="PANTHER" id="PTHR23528:SF1">
    <property type="entry name" value="MAJOR FACILITATOR SUPERFAMILY (MFS) PROFILE DOMAIN-CONTAINING PROTEIN"/>
    <property type="match status" value="1"/>
</dbReference>
<feature type="transmembrane region" description="Helical" evidence="5">
    <location>
        <begin position="310"/>
        <end position="332"/>
    </location>
</feature>